<dbReference type="EMBL" id="CAJQZP010000741">
    <property type="protein sequence ID" value="CAG4982140.1"/>
    <property type="molecule type" value="Genomic_DNA"/>
</dbReference>
<evidence type="ECO:0000313" key="3">
    <source>
        <dbReference type="Proteomes" id="UP000691718"/>
    </source>
</evidence>
<dbReference type="PANTHER" id="PTHR22028:SF5">
    <property type="entry name" value="COILED-COIL DOMAIN-CONTAINING PROTEIN 191"/>
    <property type="match status" value="1"/>
</dbReference>
<dbReference type="Proteomes" id="UP000691718">
    <property type="component" value="Unassembled WGS sequence"/>
</dbReference>
<keyword evidence="1" id="KW-0175">Coiled coil</keyword>
<reference evidence="2" key="1">
    <citation type="submission" date="2021-04" db="EMBL/GenBank/DDBJ databases">
        <authorList>
            <person name="Tunstrom K."/>
        </authorList>
    </citation>
    <scope>NUCLEOTIDE SEQUENCE</scope>
</reference>
<evidence type="ECO:0000313" key="2">
    <source>
        <dbReference type="EMBL" id="CAG4982140.1"/>
    </source>
</evidence>
<dbReference type="PANTHER" id="PTHR22028">
    <property type="entry name" value="SFI1 SPINDLE BODY DOMAIN-CONTAINING PROTEIN-RELATED"/>
    <property type="match status" value="1"/>
</dbReference>
<sequence>MKKIENIKCKDWKQILKHDSEAINNEVVSYLPNNENSQCSAKGNNFKLQIKPFRQSNSFDNKKIYDRHELNTVVRNGEDLDLTNAVEKQSENCEQITTDINNYFNNDLDINYNIKEQKNGDVDDKKSSSVNEINEFRTDLESLLIMMAINSKTDNNDDHNKIEADYLYDKETTIKNKCDEDYVHKKVIAKKENSEMSDLLCIVPIRTNIQKRFNYICRKYVKKWKDHVEKKKQIRQRETSITNFFDKLAKKKSNINQPPQSKAKLYIRDYNTYQHRYEIVRVYIKSLDTMREEVCKTYYQMDRQLKPKIKCLTNELKIREIEEPSLVLQCLKVPQFIQRMEKRAREREEKHAMIRERRRQMEEERIRLKQQSELAKADMDKEEKLKRMKELREKRKREKIENIRKKQHAERMRALAVLADLHYEKKIMAKYGINPLRRVLNIKRENMEKARSHYVFQLKKNVFLHWMWHTEDMWFERNYKAEEFYRKKILNRAFDCLKKNHHEFRLKVQVAEDYYDLYITQLVFRKFREGIELMKQEFKIKMYNAVLYHNSNLLFKTFTCWRTLPALNALKREQEVRKLRWREKVLQVVPDYKPPDE</sequence>
<name>A0A8S3WVY0_PARAO</name>
<keyword evidence="3" id="KW-1185">Reference proteome</keyword>
<organism evidence="2 3">
    <name type="scientific">Parnassius apollo</name>
    <name type="common">Apollo butterfly</name>
    <name type="synonym">Papilio apollo</name>
    <dbReference type="NCBI Taxonomy" id="110799"/>
    <lineage>
        <taxon>Eukaryota</taxon>
        <taxon>Metazoa</taxon>
        <taxon>Ecdysozoa</taxon>
        <taxon>Arthropoda</taxon>
        <taxon>Hexapoda</taxon>
        <taxon>Insecta</taxon>
        <taxon>Pterygota</taxon>
        <taxon>Neoptera</taxon>
        <taxon>Endopterygota</taxon>
        <taxon>Lepidoptera</taxon>
        <taxon>Glossata</taxon>
        <taxon>Ditrysia</taxon>
        <taxon>Papilionoidea</taxon>
        <taxon>Papilionidae</taxon>
        <taxon>Parnassiinae</taxon>
        <taxon>Parnassini</taxon>
        <taxon>Parnassius</taxon>
        <taxon>Parnassius</taxon>
    </lineage>
</organism>
<accession>A0A8S3WVY0</accession>
<dbReference type="OrthoDB" id="6256972at2759"/>
<dbReference type="AlphaFoldDB" id="A0A8S3WVY0"/>
<dbReference type="InterPro" id="IPR052270">
    <property type="entry name" value="CACF_protein"/>
</dbReference>
<protein>
    <submittedName>
        <fullName evidence="2">(apollo) hypothetical protein</fullName>
    </submittedName>
</protein>
<gene>
    <name evidence="2" type="ORF">PAPOLLO_LOCUS10383</name>
</gene>
<comment type="caution">
    <text evidence="2">The sequence shown here is derived from an EMBL/GenBank/DDBJ whole genome shotgun (WGS) entry which is preliminary data.</text>
</comment>
<evidence type="ECO:0000256" key="1">
    <source>
        <dbReference type="SAM" id="Coils"/>
    </source>
</evidence>
<feature type="coiled-coil region" evidence="1">
    <location>
        <begin position="337"/>
        <end position="408"/>
    </location>
</feature>
<proteinExistence type="predicted"/>